<keyword evidence="2" id="KW-0378">Hydrolase</keyword>
<dbReference type="EMBL" id="SIRS01000003">
    <property type="protein sequence ID" value="TBN16357.1"/>
    <property type="molecule type" value="Genomic_DNA"/>
</dbReference>
<proteinExistence type="predicted"/>
<reference evidence="2 3" key="1">
    <citation type="journal article" date="2015" name="Int. J. Syst. Evol. Microbiol.">
        <title>Hyunsoonleella pacifica sp. nov., isolated from seawater of South Pacific Gyre.</title>
        <authorList>
            <person name="Gao X."/>
            <person name="Zhang Z."/>
            <person name="Dai X."/>
            <person name="Zhang X.H."/>
        </authorList>
    </citation>
    <scope>NUCLEOTIDE SEQUENCE [LARGE SCALE GENOMIC DNA]</scope>
    <source>
        <strain evidence="2 3">SW033</strain>
    </source>
</reference>
<sequence length="126" mass="13923">MKHFLFTMVLFVTMFASAQNVTINGKITDAEEGNNPLLFAEVTIKETGARVMTDEKGVFRFDNIKEGSYTLVCSFTGYETKEIKAEVNSKNTNTITLSLGASVLSLDDLTMVYASSEQKNTTTKNN</sequence>
<evidence type="ECO:0000256" key="1">
    <source>
        <dbReference type="SAM" id="SignalP"/>
    </source>
</evidence>
<protein>
    <submittedName>
        <fullName evidence="2">Carboxypeptidase-like regulatory domain-containing protein</fullName>
    </submittedName>
</protein>
<evidence type="ECO:0000313" key="2">
    <source>
        <dbReference type="EMBL" id="TBN16357.1"/>
    </source>
</evidence>
<keyword evidence="2" id="KW-0121">Carboxypeptidase</keyword>
<dbReference type="InterPro" id="IPR008969">
    <property type="entry name" value="CarboxyPept-like_regulatory"/>
</dbReference>
<keyword evidence="2" id="KW-0645">Protease</keyword>
<accession>A0A4Q9FRM2</accession>
<feature type="signal peptide" evidence="1">
    <location>
        <begin position="1"/>
        <end position="18"/>
    </location>
</feature>
<keyword evidence="1" id="KW-0732">Signal</keyword>
<dbReference type="GO" id="GO:0004180">
    <property type="term" value="F:carboxypeptidase activity"/>
    <property type="evidence" value="ECO:0007669"/>
    <property type="project" value="UniProtKB-KW"/>
</dbReference>
<gene>
    <name evidence="2" type="ORF">EYD46_06845</name>
</gene>
<dbReference type="Pfam" id="PF13715">
    <property type="entry name" value="CarbopepD_reg_2"/>
    <property type="match status" value="1"/>
</dbReference>
<dbReference type="Proteomes" id="UP000292372">
    <property type="component" value="Unassembled WGS sequence"/>
</dbReference>
<keyword evidence="3" id="KW-1185">Reference proteome</keyword>
<name>A0A4Q9FRM2_9FLAO</name>
<dbReference type="OrthoDB" id="1443962at2"/>
<evidence type="ECO:0000313" key="3">
    <source>
        <dbReference type="Proteomes" id="UP000292372"/>
    </source>
</evidence>
<organism evidence="2 3">
    <name type="scientific">Hyunsoonleella pacifica</name>
    <dbReference type="NCBI Taxonomy" id="1080224"/>
    <lineage>
        <taxon>Bacteria</taxon>
        <taxon>Pseudomonadati</taxon>
        <taxon>Bacteroidota</taxon>
        <taxon>Flavobacteriia</taxon>
        <taxon>Flavobacteriales</taxon>
        <taxon>Flavobacteriaceae</taxon>
    </lineage>
</organism>
<comment type="caution">
    <text evidence="2">The sequence shown here is derived from an EMBL/GenBank/DDBJ whole genome shotgun (WGS) entry which is preliminary data.</text>
</comment>
<feature type="chain" id="PRO_5020687284" evidence="1">
    <location>
        <begin position="19"/>
        <end position="126"/>
    </location>
</feature>
<dbReference type="RefSeq" id="WP_130936339.1">
    <property type="nucleotide sequence ID" value="NZ_BMEE01000002.1"/>
</dbReference>
<dbReference type="SUPFAM" id="SSF49464">
    <property type="entry name" value="Carboxypeptidase regulatory domain-like"/>
    <property type="match status" value="1"/>
</dbReference>
<dbReference type="Gene3D" id="2.60.40.1120">
    <property type="entry name" value="Carboxypeptidase-like, regulatory domain"/>
    <property type="match status" value="1"/>
</dbReference>
<dbReference type="AlphaFoldDB" id="A0A4Q9FRM2"/>